<evidence type="ECO:0000256" key="3">
    <source>
        <dbReference type="ARBA" id="ARBA00022989"/>
    </source>
</evidence>
<evidence type="ECO:0000256" key="2">
    <source>
        <dbReference type="ARBA" id="ARBA00022692"/>
    </source>
</evidence>
<dbReference type="Proteomes" id="UP000204221">
    <property type="component" value="Chromosome"/>
</dbReference>
<gene>
    <name evidence="5" type="ORF">AHOG_27410</name>
</gene>
<evidence type="ECO:0000256" key="4">
    <source>
        <dbReference type="ARBA" id="ARBA00023136"/>
    </source>
</evidence>
<sequence>MNRVSVEATRRLRRLLRNLIPVLQCSVAAGLAWFIAVHVIGHQRPFFAPIAAVISLGVSLGERLRRVAELVVGVSVGILVGDLLISVIGSGTWQIALVVALAMSVAVLLDSGTVIALQAGSSAVLIATLLPPGAVGGFDRFIDALVGGLVGLAVAALLPANPLVVVHQKGRVVLGVLADALRATAVAVSIGDPARAGAVLSDARDAQDSIEEFTTALAAGTEIARISPLRWRSRTDLDRYENAAVRLDHALRNTRVLARRAQAALRDGERVPERLPILLEQLAGAVVLLRDELSAGRDPVQARAATRAVARLSAADLIGGSGFSMRVVVAQLRSISVDLLQAGGLTRDEAVAALPPLRSGRSDE</sequence>
<dbReference type="RefSeq" id="WP_245856483.1">
    <property type="nucleotide sequence ID" value="NZ_CP022521.1"/>
</dbReference>
<comment type="subcellular location">
    <subcellularLocation>
        <location evidence="1">Membrane</location>
        <topology evidence="1">Multi-pass membrane protein</topology>
    </subcellularLocation>
</comment>
<dbReference type="InterPro" id="IPR049453">
    <property type="entry name" value="Memb_transporter_dom"/>
</dbReference>
<evidence type="ECO:0000313" key="6">
    <source>
        <dbReference type="Proteomes" id="UP000204221"/>
    </source>
</evidence>
<dbReference type="KEGG" id="ahg:AHOG_27410"/>
<keyword evidence="6" id="KW-1185">Reference proteome</keyword>
<dbReference type="GO" id="GO:0016020">
    <property type="term" value="C:membrane"/>
    <property type="evidence" value="ECO:0007669"/>
    <property type="project" value="UniProtKB-SubCell"/>
</dbReference>
<protein>
    <submittedName>
        <fullName evidence="5">Uncharacterized protein</fullName>
    </submittedName>
</protein>
<evidence type="ECO:0000313" key="5">
    <source>
        <dbReference type="EMBL" id="ASO23080.1"/>
    </source>
</evidence>
<dbReference type="EMBL" id="CP022521">
    <property type="protein sequence ID" value="ASO23080.1"/>
    <property type="molecule type" value="Genomic_DNA"/>
</dbReference>
<dbReference type="Pfam" id="PF13515">
    <property type="entry name" value="FUSC_2"/>
    <property type="match status" value="1"/>
</dbReference>
<name>A0A221WAL6_9PSEU</name>
<reference evidence="5 6" key="1">
    <citation type="submission" date="2017-07" db="EMBL/GenBank/DDBJ databases">
        <title>Complete genome sequence of Actinoalloteichus hoggarensis DSM 45943, type strain of Actinoalloteichus hoggarensis.</title>
        <authorList>
            <person name="Ruckert C."/>
            <person name="Nouioui I."/>
            <person name="Willmese J."/>
            <person name="van Wezel G."/>
            <person name="Klenk H.-P."/>
            <person name="Kalinowski J."/>
            <person name="Zotchev S.B."/>
        </authorList>
    </citation>
    <scope>NUCLEOTIDE SEQUENCE [LARGE SCALE GENOMIC DNA]</scope>
    <source>
        <strain evidence="5 6">DSM 45943</strain>
    </source>
</reference>
<accession>A0A221WAL6</accession>
<keyword evidence="4" id="KW-0472">Membrane</keyword>
<proteinExistence type="predicted"/>
<keyword evidence="3" id="KW-1133">Transmembrane helix</keyword>
<keyword evidence="2" id="KW-0812">Transmembrane</keyword>
<dbReference type="AlphaFoldDB" id="A0A221WAL6"/>
<evidence type="ECO:0000256" key="1">
    <source>
        <dbReference type="ARBA" id="ARBA00004141"/>
    </source>
</evidence>
<organism evidence="5 6">
    <name type="scientific">Actinoalloteichus hoggarensis</name>
    <dbReference type="NCBI Taxonomy" id="1470176"/>
    <lineage>
        <taxon>Bacteria</taxon>
        <taxon>Bacillati</taxon>
        <taxon>Actinomycetota</taxon>
        <taxon>Actinomycetes</taxon>
        <taxon>Pseudonocardiales</taxon>
        <taxon>Pseudonocardiaceae</taxon>
        <taxon>Actinoalloteichus</taxon>
    </lineage>
</organism>